<dbReference type="OrthoDB" id="5598844at2759"/>
<name>A0A1G4IR67_9SACH</name>
<keyword evidence="2" id="KW-1185">Reference proteome</keyword>
<proteinExistence type="predicted"/>
<gene>
    <name evidence="1" type="ORF">LAME_0A07954G</name>
</gene>
<accession>A0A1G4IR67</accession>
<evidence type="ECO:0000313" key="1">
    <source>
        <dbReference type="EMBL" id="SCU79257.1"/>
    </source>
</evidence>
<evidence type="ECO:0000313" key="2">
    <source>
        <dbReference type="Proteomes" id="UP000191144"/>
    </source>
</evidence>
<reference evidence="2" key="1">
    <citation type="submission" date="2016-03" db="EMBL/GenBank/DDBJ databases">
        <authorList>
            <person name="Devillers Hugo."/>
        </authorList>
    </citation>
    <scope>NUCLEOTIDE SEQUENCE [LARGE SCALE GENOMIC DNA]</scope>
</reference>
<dbReference type="EMBL" id="LT598483">
    <property type="protein sequence ID" value="SCU79257.1"/>
    <property type="molecule type" value="Genomic_DNA"/>
</dbReference>
<protein>
    <submittedName>
        <fullName evidence="1">LAME_0A07954g1_1</fullName>
    </submittedName>
</protein>
<dbReference type="AlphaFoldDB" id="A0A1G4IR67"/>
<sequence>MDSHNKITVLNKVSFLTTDLEKEQELYLLKYALLIKNDLAQALGPLDQPPQKTPQVPYFVVRERIADSEDCYVLSRGDQQGELKIDKFGNLVGNRHFLFPTFSLHNRPNQVYVLARDLLKCLDITGMSADHFLAQNPQLFGVSASDEEITALKNMDLINDTETAESHIYVTTKSVFMLFGARVVLAGTRLIDDYWEELVKEQGYLPHSRVFPISNRILQIVEKLKPTSHVEDAENEKAAAQISSEPSYLTVAEQTSSEIRQDYAHQLMDGERQDIIIPGQNIVGSIELSAQSKLPKYHSKTSLQTATQMGIQDTSIGLMPPAPTNAPSAPPSEKLNKEHSGGILDALVISKIDKSGVTQWANSGIVAQDVSLNINGWKFDSLPVKSTKDADLKYSIKGLPLYDNVKLAERLKRLTPNEINEMQHLHDAVYLNTNLQGARKIRKTKWTKYWQYKAGLPIGLTDRQCGPILDKYFEKAAEHIEVVRSINTTLNKEEVRSMRKIPNANYKGYSNITGVKPPYVNE</sequence>
<dbReference type="InterPro" id="IPR013933">
    <property type="entry name" value="CRC_Rsc7/Swp82"/>
</dbReference>
<dbReference type="Pfam" id="PF08624">
    <property type="entry name" value="CRC_subunit"/>
    <property type="match status" value="1"/>
</dbReference>
<dbReference type="Proteomes" id="UP000191144">
    <property type="component" value="Chromosome A"/>
</dbReference>
<organism evidence="1 2">
    <name type="scientific">Lachancea meyersii CBS 8951</name>
    <dbReference type="NCBI Taxonomy" id="1266667"/>
    <lineage>
        <taxon>Eukaryota</taxon>
        <taxon>Fungi</taxon>
        <taxon>Dikarya</taxon>
        <taxon>Ascomycota</taxon>
        <taxon>Saccharomycotina</taxon>
        <taxon>Saccharomycetes</taxon>
        <taxon>Saccharomycetales</taxon>
        <taxon>Saccharomycetaceae</taxon>
        <taxon>Lachancea</taxon>
    </lineage>
</organism>